<dbReference type="SUPFAM" id="SSF56784">
    <property type="entry name" value="HAD-like"/>
    <property type="match status" value="1"/>
</dbReference>
<evidence type="ECO:0000256" key="2">
    <source>
        <dbReference type="ARBA" id="ARBA00006171"/>
    </source>
</evidence>
<comment type="cofactor">
    <cofactor evidence="1">
        <name>Mg(2+)</name>
        <dbReference type="ChEBI" id="CHEBI:18420"/>
    </cofactor>
</comment>
<dbReference type="PATRIC" id="fig|1678841.3.peg.2806"/>
<evidence type="ECO:0000313" key="12">
    <source>
        <dbReference type="Proteomes" id="UP000053091"/>
    </source>
</evidence>
<gene>
    <name evidence="11" type="ORF">TBC1_12128</name>
</gene>
<evidence type="ECO:0000256" key="1">
    <source>
        <dbReference type="ARBA" id="ARBA00001946"/>
    </source>
</evidence>
<evidence type="ECO:0000256" key="6">
    <source>
        <dbReference type="ARBA" id="ARBA00023235"/>
    </source>
</evidence>
<dbReference type="RefSeq" id="WP_062043428.1">
    <property type="nucleotide sequence ID" value="NZ_DF968183.1"/>
</dbReference>
<accession>A0A0S7C0P2</accession>
<dbReference type="InterPro" id="IPR006439">
    <property type="entry name" value="HAD-SF_hydro_IA"/>
</dbReference>
<keyword evidence="7" id="KW-0119">Carbohydrate metabolism</keyword>
<dbReference type="GO" id="GO:0008801">
    <property type="term" value="F:beta-phosphoglucomutase activity"/>
    <property type="evidence" value="ECO:0007669"/>
    <property type="project" value="UniProtKB-EC"/>
</dbReference>
<comment type="catalytic activity">
    <reaction evidence="8">
        <text>beta-D-glucose 1-phosphate = beta-D-glucose 6-phosphate</text>
        <dbReference type="Rhea" id="RHEA:20113"/>
        <dbReference type="ChEBI" id="CHEBI:57684"/>
        <dbReference type="ChEBI" id="CHEBI:58247"/>
        <dbReference type="EC" id="5.4.2.6"/>
    </reaction>
</comment>
<dbReference type="SFLD" id="SFLDG01135">
    <property type="entry name" value="C1.5.6:_HAD__Beta-PGM__Phospha"/>
    <property type="match status" value="1"/>
</dbReference>
<evidence type="ECO:0000256" key="9">
    <source>
        <dbReference type="ARBA" id="ARBA00044968"/>
    </source>
</evidence>
<keyword evidence="4" id="KW-0479">Metal-binding</keyword>
<dbReference type="InterPro" id="IPR041492">
    <property type="entry name" value="HAD_2"/>
</dbReference>
<evidence type="ECO:0000256" key="3">
    <source>
        <dbReference type="ARBA" id="ARBA00022553"/>
    </source>
</evidence>
<dbReference type="OrthoDB" id="9797743at2"/>
<keyword evidence="6" id="KW-0413">Isomerase</keyword>
<dbReference type="Pfam" id="PF13419">
    <property type="entry name" value="HAD_2"/>
    <property type="match status" value="1"/>
</dbReference>
<evidence type="ECO:0000256" key="5">
    <source>
        <dbReference type="ARBA" id="ARBA00022842"/>
    </source>
</evidence>
<evidence type="ECO:0000256" key="4">
    <source>
        <dbReference type="ARBA" id="ARBA00022723"/>
    </source>
</evidence>
<sequence length="219" mass="24456">MTGNIAVIFDMDGVLVDNFRYHLMAWEKFCSRHGKSISADDFLEYVFGGSNADHLAFIFKKELPASKIAEYSAEKELIYRYLYHDNVVLIPGLKELLFDLKTAGIPMAIATSAERANVDFILAETGIREYFTAIADASMVRRGKPDPEVFLKAAAMLKTDPADCLVFEDTLKGIDAALKAKMKVIGVATTHHRVELTEAHSVLSDFSEININKIRELFS</sequence>
<dbReference type="SFLD" id="SFLDG01129">
    <property type="entry name" value="C1.5:_HAD__Beta-PGM__Phosphata"/>
    <property type="match status" value="1"/>
</dbReference>
<dbReference type="NCBIfam" id="TIGR02009">
    <property type="entry name" value="PGMB-YQAB-SF"/>
    <property type="match status" value="1"/>
</dbReference>
<evidence type="ECO:0000256" key="8">
    <source>
        <dbReference type="ARBA" id="ARBA00044926"/>
    </source>
</evidence>
<organism evidence="11">
    <name type="scientific">Lentimicrobium saccharophilum</name>
    <dbReference type="NCBI Taxonomy" id="1678841"/>
    <lineage>
        <taxon>Bacteria</taxon>
        <taxon>Pseudomonadati</taxon>
        <taxon>Bacteroidota</taxon>
        <taxon>Bacteroidia</taxon>
        <taxon>Bacteroidales</taxon>
        <taxon>Lentimicrobiaceae</taxon>
        <taxon>Lentimicrobium</taxon>
    </lineage>
</organism>
<dbReference type="CDD" id="cd07505">
    <property type="entry name" value="HAD_BPGM-like"/>
    <property type="match status" value="1"/>
</dbReference>
<dbReference type="Gene3D" id="1.10.150.240">
    <property type="entry name" value="Putative phosphatase, domain 2"/>
    <property type="match status" value="1"/>
</dbReference>
<dbReference type="Gene3D" id="3.40.50.1000">
    <property type="entry name" value="HAD superfamily/HAD-like"/>
    <property type="match status" value="1"/>
</dbReference>
<protein>
    <recommendedName>
        <fullName evidence="10">Beta-phosphoglucomutase</fullName>
        <ecNumber evidence="9">5.4.2.6</ecNumber>
    </recommendedName>
</protein>
<dbReference type="EC" id="5.4.2.6" evidence="9"/>
<keyword evidence="5" id="KW-0460">Magnesium</keyword>
<dbReference type="EMBL" id="DF968183">
    <property type="protein sequence ID" value="GAP44327.1"/>
    <property type="molecule type" value="Genomic_DNA"/>
</dbReference>
<dbReference type="Proteomes" id="UP000053091">
    <property type="component" value="Unassembled WGS sequence"/>
</dbReference>
<reference evidence="11" key="1">
    <citation type="journal article" date="2015" name="Genome Announc.">
        <title>Draft Genome Sequence of Bacteroidales Strain TBC1, a Novel Isolate from a Methanogenic Wastewater Treatment System.</title>
        <authorList>
            <person name="Tourlousse D.M."/>
            <person name="Matsuura N."/>
            <person name="Sun L."/>
            <person name="Toyonaga M."/>
            <person name="Kuroda K."/>
            <person name="Ohashi A."/>
            <person name="Cruz R."/>
            <person name="Yamaguchi T."/>
            <person name="Sekiguchi Y."/>
        </authorList>
    </citation>
    <scope>NUCLEOTIDE SEQUENCE [LARGE SCALE GENOMIC DNA]</scope>
    <source>
        <strain evidence="11">TBC1</strain>
    </source>
</reference>
<dbReference type="AlphaFoldDB" id="A0A0S7C0P2"/>
<keyword evidence="12" id="KW-1185">Reference proteome</keyword>
<dbReference type="PRINTS" id="PR00413">
    <property type="entry name" value="HADHALOGNASE"/>
</dbReference>
<dbReference type="InterPro" id="IPR023198">
    <property type="entry name" value="PGP-like_dom2"/>
</dbReference>
<comment type="similarity">
    <text evidence="2">Belongs to the HAD-like hydrolase superfamily. CbbY/CbbZ/Gph/YieH family.</text>
</comment>
<dbReference type="InterPro" id="IPR023214">
    <property type="entry name" value="HAD_sf"/>
</dbReference>
<dbReference type="InterPro" id="IPR051600">
    <property type="entry name" value="Beta-PGM-like"/>
</dbReference>
<dbReference type="PANTHER" id="PTHR46193">
    <property type="entry name" value="6-PHOSPHOGLUCONATE PHOSPHATASE"/>
    <property type="match status" value="1"/>
</dbReference>
<dbReference type="InterPro" id="IPR036412">
    <property type="entry name" value="HAD-like_sf"/>
</dbReference>
<dbReference type="STRING" id="1678841.TBC1_12128"/>
<evidence type="ECO:0000313" key="11">
    <source>
        <dbReference type="EMBL" id="GAP44327.1"/>
    </source>
</evidence>
<keyword evidence="3" id="KW-0597">Phosphoprotein</keyword>
<evidence type="ECO:0000256" key="7">
    <source>
        <dbReference type="ARBA" id="ARBA00023277"/>
    </source>
</evidence>
<evidence type="ECO:0000256" key="10">
    <source>
        <dbReference type="ARBA" id="ARBA00044991"/>
    </source>
</evidence>
<dbReference type="PANTHER" id="PTHR46193:SF18">
    <property type="entry name" value="HEXITOL PHOSPHATASE B"/>
    <property type="match status" value="1"/>
</dbReference>
<dbReference type="SFLD" id="SFLDS00003">
    <property type="entry name" value="Haloacid_Dehalogenase"/>
    <property type="match status" value="1"/>
</dbReference>
<proteinExistence type="inferred from homology"/>
<dbReference type="GO" id="GO:0046872">
    <property type="term" value="F:metal ion binding"/>
    <property type="evidence" value="ECO:0007669"/>
    <property type="project" value="UniProtKB-KW"/>
</dbReference>
<dbReference type="NCBIfam" id="TIGR01509">
    <property type="entry name" value="HAD-SF-IA-v3"/>
    <property type="match status" value="1"/>
</dbReference>
<dbReference type="InterPro" id="IPR010976">
    <property type="entry name" value="B-phosphoglucomutase_hydrolase"/>
</dbReference>
<name>A0A0S7C0P2_9BACT</name>